<protein>
    <submittedName>
        <fullName evidence="1">Uncharacterized protein</fullName>
    </submittedName>
</protein>
<proteinExistence type="predicted"/>
<organism evidence="1 2">
    <name type="scientific">Ceraceosorus bombacis</name>
    <dbReference type="NCBI Taxonomy" id="401625"/>
    <lineage>
        <taxon>Eukaryota</taxon>
        <taxon>Fungi</taxon>
        <taxon>Dikarya</taxon>
        <taxon>Basidiomycota</taxon>
        <taxon>Ustilaginomycotina</taxon>
        <taxon>Exobasidiomycetes</taxon>
        <taxon>Ceraceosorales</taxon>
        <taxon>Ceraceosoraceae</taxon>
        <taxon>Ceraceosorus</taxon>
    </lineage>
</organism>
<evidence type="ECO:0000313" key="2">
    <source>
        <dbReference type="Proteomes" id="UP000054845"/>
    </source>
</evidence>
<keyword evidence="2" id="KW-1185">Reference proteome</keyword>
<name>A0A0P1BJS4_9BASI</name>
<evidence type="ECO:0000313" key="1">
    <source>
        <dbReference type="EMBL" id="CEH15979.1"/>
    </source>
</evidence>
<reference evidence="1 2" key="1">
    <citation type="submission" date="2014-09" db="EMBL/GenBank/DDBJ databases">
        <authorList>
            <person name="Magalhaes I.L.F."/>
            <person name="Oliveira U."/>
            <person name="Santos F.R."/>
            <person name="Vidigal T.H.D.A."/>
            <person name="Brescovit A.D."/>
            <person name="Santos A.J."/>
        </authorList>
    </citation>
    <scope>NUCLEOTIDE SEQUENCE [LARGE SCALE GENOMIC DNA]</scope>
</reference>
<accession>A0A0P1BJS4</accession>
<sequence length="85" mass="9539">MAHACTAPPLEKGNPISLLNVLMIASTPRQRFAKRHSQVGVVRVPVVSYCRHLLPLSQGSGKEETVRRRLVRAGRDYEARSKYAR</sequence>
<dbReference type="Proteomes" id="UP000054845">
    <property type="component" value="Unassembled WGS sequence"/>
</dbReference>
<dbReference type="EMBL" id="CCYA01000273">
    <property type="protein sequence ID" value="CEH15979.1"/>
    <property type="molecule type" value="Genomic_DNA"/>
</dbReference>
<dbReference type="AlphaFoldDB" id="A0A0P1BJS4"/>